<accession>A0AAU9MKI5</accession>
<gene>
    <name evidence="2" type="ORF">LVIROSA_LOCUS13106</name>
</gene>
<protein>
    <submittedName>
        <fullName evidence="2">Uncharacterized protein</fullName>
    </submittedName>
</protein>
<dbReference type="AlphaFoldDB" id="A0AAU9MKI5"/>
<feature type="compositionally biased region" description="Polar residues" evidence="1">
    <location>
        <begin position="1"/>
        <end position="11"/>
    </location>
</feature>
<sequence>MEGQRTSSMVNRTGRKEHNMKSKVKVKKFDADKDSDSTSKKKIKKQTGWNESVDRIPENAIQRENELRTKKQFDSCKRKGLKVVVLNSYSSQSMSMGTCDLSMLSKVIKDMDLSDIDWYGYVFDCLKDTRSAWNPYNRKGFYVGPIIFLLLLYVESVRCDSVKIVRGLVMGEMQEPFQVINESADTGNIVHDTVQANKAGEGVKLSDGSFKANLSTIKEMHVMLMHKKQVLEDKINEAVKKYPENPLVQEWKKQIK</sequence>
<evidence type="ECO:0000256" key="1">
    <source>
        <dbReference type="SAM" id="MobiDB-lite"/>
    </source>
</evidence>
<feature type="compositionally biased region" description="Basic and acidic residues" evidence="1">
    <location>
        <begin position="27"/>
        <end position="39"/>
    </location>
</feature>
<proteinExistence type="predicted"/>
<dbReference type="Proteomes" id="UP001157418">
    <property type="component" value="Unassembled WGS sequence"/>
</dbReference>
<evidence type="ECO:0000313" key="2">
    <source>
        <dbReference type="EMBL" id="CAH1425996.1"/>
    </source>
</evidence>
<feature type="region of interest" description="Disordered" evidence="1">
    <location>
        <begin position="1"/>
        <end position="50"/>
    </location>
</feature>
<evidence type="ECO:0000313" key="3">
    <source>
        <dbReference type="Proteomes" id="UP001157418"/>
    </source>
</evidence>
<reference evidence="2 3" key="1">
    <citation type="submission" date="2022-01" db="EMBL/GenBank/DDBJ databases">
        <authorList>
            <person name="Xiong W."/>
            <person name="Schranz E."/>
        </authorList>
    </citation>
    <scope>NUCLEOTIDE SEQUENCE [LARGE SCALE GENOMIC DNA]</scope>
</reference>
<organism evidence="2 3">
    <name type="scientific">Lactuca virosa</name>
    <dbReference type="NCBI Taxonomy" id="75947"/>
    <lineage>
        <taxon>Eukaryota</taxon>
        <taxon>Viridiplantae</taxon>
        <taxon>Streptophyta</taxon>
        <taxon>Embryophyta</taxon>
        <taxon>Tracheophyta</taxon>
        <taxon>Spermatophyta</taxon>
        <taxon>Magnoliopsida</taxon>
        <taxon>eudicotyledons</taxon>
        <taxon>Gunneridae</taxon>
        <taxon>Pentapetalae</taxon>
        <taxon>asterids</taxon>
        <taxon>campanulids</taxon>
        <taxon>Asterales</taxon>
        <taxon>Asteraceae</taxon>
        <taxon>Cichorioideae</taxon>
        <taxon>Cichorieae</taxon>
        <taxon>Lactucinae</taxon>
        <taxon>Lactuca</taxon>
    </lineage>
</organism>
<dbReference type="PANTHER" id="PTHR34835">
    <property type="entry name" value="OS07G0283600 PROTEIN-RELATED"/>
    <property type="match status" value="1"/>
</dbReference>
<comment type="caution">
    <text evidence="2">The sequence shown here is derived from an EMBL/GenBank/DDBJ whole genome shotgun (WGS) entry which is preliminary data.</text>
</comment>
<name>A0AAU9MKI5_9ASTR</name>
<keyword evidence="3" id="KW-1185">Reference proteome</keyword>
<dbReference type="PANTHER" id="PTHR34835:SF90">
    <property type="entry name" value="AMINOTRANSFERASE-LIKE PLANT MOBILE DOMAIN-CONTAINING PROTEIN"/>
    <property type="match status" value="1"/>
</dbReference>
<dbReference type="EMBL" id="CAKMRJ010002223">
    <property type="protein sequence ID" value="CAH1425996.1"/>
    <property type="molecule type" value="Genomic_DNA"/>
</dbReference>